<protein>
    <submittedName>
        <fullName evidence="2">Uncharacterized protein</fullName>
    </submittedName>
</protein>
<reference evidence="2" key="1">
    <citation type="journal article" date="2015" name="Genome Announc.">
        <title>Draft Genome Sequence of the Polyhydroxyalkanoate-Producing Bacterium Burkholderia sacchari LMG 19450 Isolated from Brazilian Sugarcane Plantation Soil.</title>
        <authorList>
            <person name="Alexandrino P.M."/>
            <person name="Mendonca T.T."/>
            <person name="Guaman Bautista L.P."/>
            <person name="Cherix J."/>
            <person name="Lozano-Sakalauskas G.C."/>
            <person name="Fujita A."/>
            <person name="Ramos Filho E."/>
            <person name="Long P."/>
            <person name="Padilla G."/>
            <person name="Taciro M.K."/>
            <person name="Gomez J.G."/>
            <person name="Silva L.F."/>
        </authorList>
    </citation>
    <scope>NUCLEOTIDE SEQUENCE</scope>
    <source>
        <strain evidence="2">LMG 19450</strain>
    </source>
</reference>
<feature type="compositionally biased region" description="Polar residues" evidence="1">
    <location>
        <begin position="1"/>
        <end position="11"/>
    </location>
</feature>
<feature type="compositionally biased region" description="Basic and acidic residues" evidence="1">
    <location>
        <begin position="28"/>
        <end position="69"/>
    </location>
</feature>
<sequence>MKLSRQTSTIGSKKKPTDAHSTGPLLPHEVDQEPKSQEEEEPRHVGKQGYHDIRRGLKDTDRWGGEDYQRSTQNDAIANTNSARRRGSKRR</sequence>
<accession>A0A8T6Z6C8</accession>
<organism evidence="2 3">
    <name type="scientific">Paraburkholderia sacchari</name>
    <dbReference type="NCBI Taxonomy" id="159450"/>
    <lineage>
        <taxon>Bacteria</taxon>
        <taxon>Pseudomonadati</taxon>
        <taxon>Pseudomonadota</taxon>
        <taxon>Betaproteobacteria</taxon>
        <taxon>Burkholderiales</taxon>
        <taxon>Burkholderiaceae</taxon>
        <taxon>Paraburkholderia</taxon>
    </lineage>
</organism>
<feature type="compositionally biased region" description="Polar residues" evidence="1">
    <location>
        <begin position="70"/>
        <end position="82"/>
    </location>
</feature>
<evidence type="ECO:0000313" key="2">
    <source>
        <dbReference type="EMBL" id="NLP60262.1"/>
    </source>
</evidence>
<dbReference type="AlphaFoldDB" id="A0A8T6Z6C8"/>
<keyword evidence="3" id="KW-1185">Reference proteome</keyword>
<dbReference type="Proteomes" id="UP000030460">
    <property type="component" value="Unassembled WGS sequence"/>
</dbReference>
<proteinExistence type="predicted"/>
<dbReference type="EMBL" id="JTDB02000001">
    <property type="protein sequence ID" value="NLP60262.1"/>
    <property type="molecule type" value="Genomic_DNA"/>
</dbReference>
<dbReference type="OrthoDB" id="8852824at2"/>
<dbReference type="RefSeq" id="WP_052147757.1">
    <property type="nucleotide sequence ID" value="NZ_CADFGF010000002.1"/>
</dbReference>
<feature type="region of interest" description="Disordered" evidence="1">
    <location>
        <begin position="1"/>
        <end position="91"/>
    </location>
</feature>
<evidence type="ECO:0000313" key="3">
    <source>
        <dbReference type="Proteomes" id="UP000030460"/>
    </source>
</evidence>
<reference evidence="2" key="2">
    <citation type="submission" date="2020-04" db="EMBL/GenBank/DDBJ databases">
        <authorList>
            <person name="Alexandrino P."/>
            <person name="Mendonca T."/>
            <person name="Guaman L."/>
            <person name="Cherix J."/>
            <person name="Lozano-Sakalauskas G."/>
            <person name="Fujita A."/>
            <person name="Filho E.R."/>
            <person name="Long P."/>
            <person name="Padilla G."/>
            <person name="Taciro M.K."/>
            <person name="Gomez J.G."/>
            <person name="Silva L.F."/>
            <person name="Torres M."/>
        </authorList>
    </citation>
    <scope>NUCLEOTIDE SEQUENCE</scope>
    <source>
        <strain evidence="2">LMG 19450</strain>
    </source>
</reference>
<comment type="caution">
    <text evidence="2">The sequence shown here is derived from an EMBL/GenBank/DDBJ whole genome shotgun (WGS) entry which is preliminary data.</text>
</comment>
<name>A0A8T6Z6C8_9BURK</name>
<gene>
    <name evidence="2" type="ORF">NH14_003670</name>
</gene>
<evidence type="ECO:0000256" key="1">
    <source>
        <dbReference type="SAM" id="MobiDB-lite"/>
    </source>
</evidence>